<reference evidence="3 4" key="1">
    <citation type="journal article" date="2015" name="Genome Biol. Evol.">
        <title>Comparative Genomics of a Bacterivorous Green Alga Reveals Evolutionary Causalities and Consequences of Phago-Mixotrophic Mode of Nutrition.</title>
        <authorList>
            <person name="Burns J.A."/>
            <person name="Paasch A."/>
            <person name="Narechania A."/>
            <person name="Kim E."/>
        </authorList>
    </citation>
    <scope>NUCLEOTIDE SEQUENCE [LARGE SCALE GENOMIC DNA]</scope>
    <source>
        <strain evidence="3 4">PLY_AMNH</strain>
    </source>
</reference>
<dbReference type="PANTHER" id="PTHR31923:SF4">
    <property type="entry name" value="BSD DOMAIN-CONTAINING PROTEIN"/>
    <property type="match status" value="1"/>
</dbReference>
<evidence type="ECO:0000259" key="2">
    <source>
        <dbReference type="PROSITE" id="PS50858"/>
    </source>
</evidence>
<evidence type="ECO:0000313" key="4">
    <source>
        <dbReference type="Proteomes" id="UP001190700"/>
    </source>
</evidence>
<proteinExistence type="predicted"/>
<name>A0AAE0GLZ8_9CHLO</name>
<evidence type="ECO:0000256" key="1">
    <source>
        <dbReference type="SAM" id="MobiDB-lite"/>
    </source>
</evidence>
<dbReference type="SMART" id="SM00751">
    <property type="entry name" value="BSD"/>
    <property type="match status" value="1"/>
</dbReference>
<dbReference type="PANTHER" id="PTHR31923">
    <property type="entry name" value="BSD DOMAIN-CONTAINING PROTEIN"/>
    <property type="match status" value="1"/>
</dbReference>
<feature type="region of interest" description="Disordered" evidence="1">
    <location>
        <begin position="285"/>
        <end position="326"/>
    </location>
</feature>
<protein>
    <recommendedName>
        <fullName evidence="2">BSD domain-containing protein</fullName>
    </recommendedName>
</protein>
<dbReference type="PROSITE" id="PS50858">
    <property type="entry name" value="BSD"/>
    <property type="match status" value="1"/>
</dbReference>
<evidence type="ECO:0000313" key="3">
    <source>
        <dbReference type="EMBL" id="KAK3280437.1"/>
    </source>
</evidence>
<dbReference type="EMBL" id="LGRX02004396">
    <property type="protein sequence ID" value="KAK3280437.1"/>
    <property type="molecule type" value="Genomic_DNA"/>
</dbReference>
<dbReference type="InterPro" id="IPR035925">
    <property type="entry name" value="BSD_dom_sf"/>
</dbReference>
<comment type="caution">
    <text evidence="3">The sequence shown here is derived from an EMBL/GenBank/DDBJ whole genome shotgun (WGS) entry which is preliminary data.</text>
</comment>
<dbReference type="Gene3D" id="1.10.3970.10">
    <property type="entry name" value="BSD domain"/>
    <property type="match status" value="1"/>
</dbReference>
<feature type="region of interest" description="Disordered" evidence="1">
    <location>
        <begin position="100"/>
        <end position="134"/>
    </location>
</feature>
<feature type="compositionally biased region" description="Polar residues" evidence="1">
    <location>
        <begin position="305"/>
        <end position="315"/>
    </location>
</feature>
<sequence>MAWLVRALDRLEGDQGIRGDIHELTQTITRPFGGIFEPSDDDFNPECPLIETTRLLNQNEEVGTHSHNESGTGLREDIVEFTGTVTNGVARLSKLFSQLENGSSSVDPSEESKNEDIGVQSSREGQTQQQQNTEINVLAGARQDVRKLRDHIMRFANNLLALDEDENEYGPTNTIELDEQIMHFITDMCSHPEIWLNFPTVYEDNEVDEFVPSEAQLTHCEVVLAACPVIGDLQDELCPHKMSVARFWKIYFVLLIGELNSKDAFFLSTEQVLLARKAFLEMNSPHTSDKSHAMVGSTEDMQYGGSKTTEPSNVADTEAPDGKTVA</sequence>
<dbReference type="InterPro" id="IPR005607">
    <property type="entry name" value="BSD_dom"/>
</dbReference>
<dbReference type="SUPFAM" id="SSF140383">
    <property type="entry name" value="BSD domain-like"/>
    <property type="match status" value="1"/>
</dbReference>
<gene>
    <name evidence="3" type="ORF">CYMTET_11734</name>
</gene>
<dbReference type="Proteomes" id="UP001190700">
    <property type="component" value="Unassembled WGS sequence"/>
</dbReference>
<keyword evidence="4" id="KW-1185">Reference proteome</keyword>
<organism evidence="3 4">
    <name type="scientific">Cymbomonas tetramitiformis</name>
    <dbReference type="NCBI Taxonomy" id="36881"/>
    <lineage>
        <taxon>Eukaryota</taxon>
        <taxon>Viridiplantae</taxon>
        <taxon>Chlorophyta</taxon>
        <taxon>Pyramimonadophyceae</taxon>
        <taxon>Pyramimonadales</taxon>
        <taxon>Pyramimonadaceae</taxon>
        <taxon>Cymbomonas</taxon>
    </lineage>
</organism>
<feature type="domain" description="BSD" evidence="2">
    <location>
        <begin position="207"/>
        <end position="259"/>
    </location>
</feature>
<dbReference type="AlphaFoldDB" id="A0AAE0GLZ8"/>
<accession>A0AAE0GLZ8</accession>